<dbReference type="AlphaFoldDB" id="A0C903"/>
<dbReference type="RefSeq" id="XP_001434667.1">
    <property type="nucleotide sequence ID" value="XM_001434630.1"/>
</dbReference>
<evidence type="ECO:0008006" key="3">
    <source>
        <dbReference type="Google" id="ProtNLM"/>
    </source>
</evidence>
<dbReference type="KEGG" id="ptm:GSPATT00006576001"/>
<sequence length="89" mass="10535">MLQEYVQKNPFFSEKDCQGHLQNNQNSCLSSFQENHAQRHKLENFIFKQLENLEGLCLTDFKLAEFFDDEGNYQYKRYGTFGCVAPELK</sequence>
<gene>
    <name evidence="1" type="ORF">GSPATT00006576001</name>
</gene>
<dbReference type="GeneID" id="5020455"/>
<protein>
    <recommendedName>
        <fullName evidence="3">Protein kinase domain-containing protein</fullName>
    </recommendedName>
</protein>
<evidence type="ECO:0000313" key="1">
    <source>
        <dbReference type="EMBL" id="CAK67270.1"/>
    </source>
</evidence>
<organism evidence="1 2">
    <name type="scientific">Paramecium tetraurelia</name>
    <dbReference type="NCBI Taxonomy" id="5888"/>
    <lineage>
        <taxon>Eukaryota</taxon>
        <taxon>Sar</taxon>
        <taxon>Alveolata</taxon>
        <taxon>Ciliophora</taxon>
        <taxon>Intramacronucleata</taxon>
        <taxon>Oligohymenophorea</taxon>
        <taxon>Peniculida</taxon>
        <taxon>Parameciidae</taxon>
        <taxon>Paramecium</taxon>
    </lineage>
</organism>
<proteinExistence type="predicted"/>
<dbReference type="EMBL" id="CT868052">
    <property type="protein sequence ID" value="CAK67270.1"/>
    <property type="molecule type" value="Genomic_DNA"/>
</dbReference>
<dbReference type="HOGENOM" id="CLU_2459548_0_0_1"/>
<keyword evidence="2" id="KW-1185">Reference proteome</keyword>
<dbReference type="Proteomes" id="UP000000600">
    <property type="component" value="Unassembled WGS sequence"/>
</dbReference>
<evidence type="ECO:0000313" key="2">
    <source>
        <dbReference type="Proteomes" id="UP000000600"/>
    </source>
</evidence>
<reference evidence="1 2" key="1">
    <citation type="journal article" date="2006" name="Nature">
        <title>Global trends of whole-genome duplications revealed by the ciliate Paramecium tetraurelia.</title>
        <authorList>
            <consortium name="Genoscope"/>
            <person name="Aury J.-M."/>
            <person name="Jaillon O."/>
            <person name="Duret L."/>
            <person name="Noel B."/>
            <person name="Jubin C."/>
            <person name="Porcel B.M."/>
            <person name="Segurens B."/>
            <person name="Daubin V."/>
            <person name="Anthouard V."/>
            <person name="Aiach N."/>
            <person name="Arnaiz O."/>
            <person name="Billaut A."/>
            <person name="Beisson J."/>
            <person name="Blanc I."/>
            <person name="Bouhouche K."/>
            <person name="Camara F."/>
            <person name="Duharcourt S."/>
            <person name="Guigo R."/>
            <person name="Gogendeau D."/>
            <person name="Katinka M."/>
            <person name="Keller A.-M."/>
            <person name="Kissmehl R."/>
            <person name="Klotz C."/>
            <person name="Koll F."/>
            <person name="Le Moue A."/>
            <person name="Lepere C."/>
            <person name="Malinsky S."/>
            <person name="Nowacki M."/>
            <person name="Nowak J.K."/>
            <person name="Plattner H."/>
            <person name="Poulain J."/>
            <person name="Ruiz F."/>
            <person name="Serrano V."/>
            <person name="Zagulski M."/>
            <person name="Dessen P."/>
            <person name="Betermier M."/>
            <person name="Weissenbach J."/>
            <person name="Scarpelli C."/>
            <person name="Schachter V."/>
            <person name="Sperling L."/>
            <person name="Meyer E."/>
            <person name="Cohen J."/>
            <person name="Wincker P."/>
        </authorList>
    </citation>
    <scope>NUCLEOTIDE SEQUENCE [LARGE SCALE GENOMIC DNA]</scope>
    <source>
        <strain evidence="1 2">Stock d4-2</strain>
    </source>
</reference>
<dbReference type="InParanoid" id="A0C903"/>
<name>A0C903_PARTE</name>
<accession>A0C903</accession>